<evidence type="ECO:0000313" key="3">
    <source>
        <dbReference type="EMBL" id="KAF0704366.1"/>
    </source>
</evidence>
<accession>A0A6A4YXT9</accession>
<dbReference type="Pfam" id="PF20681">
    <property type="entry name" value="DUF6818"/>
    <property type="match status" value="1"/>
</dbReference>
<gene>
    <name evidence="3" type="ORF">AaE_014974</name>
</gene>
<name>A0A6A4YXT9_APHAT</name>
<evidence type="ECO:0000313" key="4">
    <source>
        <dbReference type="Proteomes" id="UP000469452"/>
    </source>
</evidence>
<dbReference type="VEuPathDB" id="FungiDB:H257_07717"/>
<organism evidence="3 4">
    <name type="scientific">Aphanomyces astaci</name>
    <name type="common">Crayfish plague agent</name>
    <dbReference type="NCBI Taxonomy" id="112090"/>
    <lineage>
        <taxon>Eukaryota</taxon>
        <taxon>Sar</taxon>
        <taxon>Stramenopiles</taxon>
        <taxon>Oomycota</taxon>
        <taxon>Saprolegniomycetes</taxon>
        <taxon>Saprolegniales</taxon>
        <taxon>Verrucalvaceae</taxon>
        <taxon>Aphanomyces</taxon>
    </lineage>
</organism>
<proteinExistence type="predicted"/>
<feature type="region of interest" description="Disordered" evidence="1">
    <location>
        <begin position="106"/>
        <end position="144"/>
    </location>
</feature>
<dbReference type="InterPro" id="IPR049203">
    <property type="entry name" value="DUF6818"/>
</dbReference>
<dbReference type="PANTHER" id="PTHR34409:SF1">
    <property type="entry name" value="MYB-LIKE DOMAIN-CONTAINING PROTEIN"/>
    <property type="match status" value="1"/>
</dbReference>
<feature type="domain" description="DUF6818" evidence="2">
    <location>
        <begin position="27"/>
        <end position="103"/>
    </location>
</feature>
<dbReference type="EMBL" id="VJMI01020440">
    <property type="protein sequence ID" value="KAF0704366.1"/>
    <property type="molecule type" value="Genomic_DNA"/>
</dbReference>
<sequence length="144" mass="15977">MSSNGREKNWCVASVDLMLDKVESILPMGKNAWTKVEVEFNTAASVFPHRDAESLKCKYQQLRNNPKPTSDPECPMDVRRAKRIARDIDNKTDVLAREDDCEVDDEVGSIGNDFESEYVGPEKPNGTGLDRTALTELGASLKAS</sequence>
<comment type="caution">
    <text evidence="3">The sequence shown here is derived from an EMBL/GenBank/DDBJ whole genome shotgun (WGS) entry which is preliminary data.</text>
</comment>
<protein>
    <recommendedName>
        <fullName evidence="2">DUF6818 domain-containing protein</fullName>
    </recommendedName>
</protein>
<dbReference type="PANTHER" id="PTHR34409">
    <property type="entry name" value="SET DOMAIN-CONTAINING PROTEIN"/>
    <property type="match status" value="1"/>
</dbReference>
<evidence type="ECO:0000256" key="1">
    <source>
        <dbReference type="SAM" id="MobiDB-lite"/>
    </source>
</evidence>
<evidence type="ECO:0000259" key="2">
    <source>
        <dbReference type="Pfam" id="PF20681"/>
    </source>
</evidence>
<reference evidence="3 4" key="1">
    <citation type="submission" date="2019-06" db="EMBL/GenBank/DDBJ databases">
        <title>Genomics analysis of Aphanomyces spp. identifies a new class of oomycete effector associated with host adaptation.</title>
        <authorList>
            <person name="Gaulin E."/>
        </authorList>
    </citation>
    <scope>NUCLEOTIDE SEQUENCE [LARGE SCALE GENOMIC DNA]</scope>
    <source>
        <strain evidence="3 4">E</strain>
    </source>
</reference>
<dbReference type="Proteomes" id="UP000469452">
    <property type="component" value="Unassembled WGS sequence"/>
</dbReference>
<dbReference type="AlphaFoldDB" id="A0A6A4YXT9"/>